<dbReference type="OrthoDB" id="3183574at2759"/>
<feature type="non-terminal residue" evidence="1">
    <location>
        <position position="53"/>
    </location>
</feature>
<feature type="non-terminal residue" evidence="1">
    <location>
        <position position="1"/>
    </location>
</feature>
<reference evidence="1 2" key="1">
    <citation type="submission" date="2014-04" db="EMBL/GenBank/DDBJ databases">
        <authorList>
            <consortium name="DOE Joint Genome Institute"/>
            <person name="Kuo A."/>
            <person name="Kohler A."/>
            <person name="Costa M.D."/>
            <person name="Nagy L.G."/>
            <person name="Floudas D."/>
            <person name="Copeland A."/>
            <person name="Barry K.W."/>
            <person name="Cichocki N."/>
            <person name="Veneault-Fourrey C."/>
            <person name="LaButti K."/>
            <person name="Lindquist E.A."/>
            <person name="Lipzen A."/>
            <person name="Lundell T."/>
            <person name="Morin E."/>
            <person name="Murat C."/>
            <person name="Sun H."/>
            <person name="Tunlid A."/>
            <person name="Henrissat B."/>
            <person name="Grigoriev I.V."/>
            <person name="Hibbett D.S."/>
            <person name="Martin F."/>
            <person name="Nordberg H.P."/>
            <person name="Cantor M.N."/>
            <person name="Hua S.X."/>
        </authorList>
    </citation>
    <scope>NUCLEOTIDE SEQUENCE [LARGE SCALE GENOMIC DNA]</scope>
    <source>
        <strain evidence="1 2">Marx 270</strain>
    </source>
</reference>
<keyword evidence="2" id="KW-1185">Reference proteome</keyword>
<protein>
    <submittedName>
        <fullName evidence="1">Uncharacterized protein</fullName>
    </submittedName>
</protein>
<gene>
    <name evidence="1" type="ORF">M404DRAFT_108858</name>
</gene>
<evidence type="ECO:0000313" key="2">
    <source>
        <dbReference type="Proteomes" id="UP000054217"/>
    </source>
</evidence>
<dbReference type="AlphaFoldDB" id="A0A0C3JGF2"/>
<dbReference type="EMBL" id="KN831958">
    <property type="protein sequence ID" value="KIO08143.1"/>
    <property type="molecule type" value="Genomic_DNA"/>
</dbReference>
<reference evidence="2" key="2">
    <citation type="submission" date="2015-01" db="EMBL/GenBank/DDBJ databases">
        <title>Evolutionary Origins and Diversification of the Mycorrhizal Mutualists.</title>
        <authorList>
            <consortium name="DOE Joint Genome Institute"/>
            <consortium name="Mycorrhizal Genomics Consortium"/>
            <person name="Kohler A."/>
            <person name="Kuo A."/>
            <person name="Nagy L.G."/>
            <person name="Floudas D."/>
            <person name="Copeland A."/>
            <person name="Barry K.W."/>
            <person name="Cichocki N."/>
            <person name="Veneault-Fourrey C."/>
            <person name="LaButti K."/>
            <person name="Lindquist E.A."/>
            <person name="Lipzen A."/>
            <person name="Lundell T."/>
            <person name="Morin E."/>
            <person name="Murat C."/>
            <person name="Riley R."/>
            <person name="Ohm R."/>
            <person name="Sun H."/>
            <person name="Tunlid A."/>
            <person name="Henrissat B."/>
            <person name="Grigoriev I.V."/>
            <person name="Hibbett D.S."/>
            <person name="Martin F."/>
        </authorList>
    </citation>
    <scope>NUCLEOTIDE SEQUENCE [LARGE SCALE GENOMIC DNA]</scope>
    <source>
        <strain evidence="2">Marx 270</strain>
    </source>
</reference>
<evidence type="ECO:0000313" key="1">
    <source>
        <dbReference type="EMBL" id="KIO08143.1"/>
    </source>
</evidence>
<name>A0A0C3JGF2_PISTI</name>
<dbReference type="InParanoid" id="A0A0C3JGF2"/>
<accession>A0A0C3JGF2</accession>
<organism evidence="1 2">
    <name type="scientific">Pisolithus tinctorius Marx 270</name>
    <dbReference type="NCBI Taxonomy" id="870435"/>
    <lineage>
        <taxon>Eukaryota</taxon>
        <taxon>Fungi</taxon>
        <taxon>Dikarya</taxon>
        <taxon>Basidiomycota</taxon>
        <taxon>Agaricomycotina</taxon>
        <taxon>Agaricomycetes</taxon>
        <taxon>Agaricomycetidae</taxon>
        <taxon>Boletales</taxon>
        <taxon>Sclerodermatineae</taxon>
        <taxon>Pisolithaceae</taxon>
        <taxon>Pisolithus</taxon>
    </lineage>
</organism>
<proteinExistence type="predicted"/>
<sequence>NGEKLIDVIISKTTSALSPIFQFHSTAVMNFFTANSLFCTYPLLTLHHCAMIN</sequence>
<dbReference type="HOGENOM" id="CLU_195668_0_0_1"/>
<dbReference type="Proteomes" id="UP000054217">
    <property type="component" value="Unassembled WGS sequence"/>
</dbReference>